<name>A0A0L0GGY2_9ENTR</name>
<dbReference type="Pfam" id="PF13561">
    <property type="entry name" value="adh_short_C2"/>
    <property type="match status" value="1"/>
</dbReference>
<dbReference type="PATRIC" id="fig|379893.4.peg.2265"/>
<dbReference type="InterPro" id="IPR036291">
    <property type="entry name" value="NAD(P)-bd_dom_sf"/>
</dbReference>
<dbReference type="SUPFAM" id="SSF51735">
    <property type="entry name" value="NAD(P)-binding Rossmann-fold domains"/>
    <property type="match status" value="1"/>
</dbReference>
<sequence>MENKNTILITGGQAEPNLLSTLEKYYSQQGWSVYFSQETEFHKMAMAIDEMTNGEKKLNAFIYISPPPRQGSMLDDDEHIIAETMNDDLERGLWWVQNACKKMVQQGVQGRVVTLAHIAALVPTEYYSYGAASQLALMNICRSAIQEMVPYGIKINTIFRGFSEEDPQQKAFVEQLKQLHNDDGIPLLEYVNAEDIAKTSMLLTDPDIHSFNGAMLTLDGGFYVTRKIRYLDPVRE</sequence>
<evidence type="ECO:0008006" key="5">
    <source>
        <dbReference type="Google" id="ProtNLM"/>
    </source>
</evidence>
<dbReference type="CDD" id="cd05233">
    <property type="entry name" value="SDR_c"/>
    <property type="match status" value="1"/>
</dbReference>
<comment type="caution">
    <text evidence="3">The sequence shown here is derived from an EMBL/GenBank/DDBJ whole genome shotgun (WGS) entry which is preliminary data.</text>
</comment>
<evidence type="ECO:0000313" key="4">
    <source>
        <dbReference type="Proteomes" id="UP000037393"/>
    </source>
</evidence>
<evidence type="ECO:0000256" key="2">
    <source>
        <dbReference type="ARBA" id="ARBA00023002"/>
    </source>
</evidence>
<reference evidence="3 4" key="1">
    <citation type="journal article" date="2015" name="Appl. Environ. Microbiol.">
        <title>The Enterobacterium Trabulsiella odontotermitis Presents Novel Adaptations Related to Its Association with Fungus-Growing Termites.</title>
        <authorList>
            <person name="Sapountzis P."/>
            <person name="Gruntjes T."/>
            <person name="Otani S."/>
            <person name="Estevez J."/>
            <person name="da Costa R.R."/>
            <person name="Plunkett G.3rd."/>
            <person name="Perna N.T."/>
            <person name="Poulsen M."/>
        </authorList>
    </citation>
    <scope>NUCLEOTIDE SEQUENCE [LARGE SCALE GENOMIC DNA]</scope>
    <source>
        <strain evidence="3 4">12</strain>
    </source>
</reference>
<dbReference type="OrthoDB" id="6576689at2"/>
<dbReference type="Gene3D" id="3.40.50.720">
    <property type="entry name" value="NAD(P)-binding Rossmann-like Domain"/>
    <property type="match status" value="1"/>
</dbReference>
<dbReference type="EMBL" id="JNGI01000184">
    <property type="protein sequence ID" value="KNC88267.1"/>
    <property type="molecule type" value="Genomic_DNA"/>
</dbReference>
<keyword evidence="2" id="KW-0560">Oxidoreductase</keyword>
<evidence type="ECO:0000256" key="1">
    <source>
        <dbReference type="ARBA" id="ARBA00006484"/>
    </source>
</evidence>
<evidence type="ECO:0000313" key="3">
    <source>
        <dbReference type="EMBL" id="KNC88267.1"/>
    </source>
</evidence>
<dbReference type="GO" id="GO:0016491">
    <property type="term" value="F:oxidoreductase activity"/>
    <property type="evidence" value="ECO:0007669"/>
    <property type="project" value="UniProtKB-KW"/>
</dbReference>
<protein>
    <recommendedName>
        <fullName evidence="5">Short-chain dehydrogenase</fullName>
    </recommendedName>
</protein>
<comment type="similarity">
    <text evidence="1">Belongs to the short-chain dehydrogenases/reductases (SDR) family.</text>
</comment>
<dbReference type="AlphaFoldDB" id="A0A0L0GGY2"/>
<gene>
    <name evidence="3" type="ORF">GM31_11135</name>
</gene>
<dbReference type="InterPro" id="IPR002347">
    <property type="entry name" value="SDR_fam"/>
</dbReference>
<proteinExistence type="inferred from homology"/>
<accession>A0A0L0GGY2</accession>
<dbReference type="PANTHER" id="PTHR43477:SF1">
    <property type="entry name" value="DIHYDROANTICAPSIN 7-DEHYDROGENASE"/>
    <property type="match status" value="1"/>
</dbReference>
<dbReference type="PANTHER" id="PTHR43477">
    <property type="entry name" value="DIHYDROANTICAPSIN 7-DEHYDROGENASE"/>
    <property type="match status" value="1"/>
</dbReference>
<organism evidence="3 4">
    <name type="scientific">Trabulsiella odontotermitis</name>
    <dbReference type="NCBI Taxonomy" id="379893"/>
    <lineage>
        <taxon>Bacteria</taxon>
        <taxon>Pseudomonadati</taxon>
        <taxon>Pseudomonadota</taxon>
        <taxon>Gammaproteobacteria</taxon>
        <taxon>Enterobacterales</taxon>
        <taxon>Enterobacteriaceae</taxon>
        <taxon>Trabulsiella</taxon>
    </lineage>
</organism>
<dbReference type="InterPro" id="IPR051122">
    <property type="entry name" value="SDR_DHRS6-like"/>
</dbReference>
<keyword evidence="4" id="KW-1185">Reference proteome</keyword>
<dbReference type="RefSeq" id="WP_049858270.1">
    <property type="nucleotide sequence ID" value="NZ_JNGI01000184.1"/>
</dbReference>
<dbReference type="Proteomes" id="UP000037393">
    <property type="component" value="Unassembled WGS sequence"/>
</dbReference>